<dbReference type="InterPro" id="IPR054873">
    <property type="entry name" value="PeroxynitIsom"/>
</dbReference>
<keyword evidence="8" id="KW-1185">Reference proteome</keyword>
<keyword evidence="1 5" id="KW-0349">Heme</keyword>
<evidence type="ECO:0000256" key="5">
    <source>
        <dbReference type="HAMAP-Rule" id="MF_01297"/>
    </source>
</evidence>
<comment type="catalytic activity">
    <reaction evidence="5">
        <text>peroxynitrite = nitrate</text>
        <dbReference type="Rhea" id="RHEA:63116"/>
        <dbReference type="ChEBI" id="CHEBI:17632"/>
        <dbReference type="ChEBI" id="CHEBI:25941"/>
    </reaction>
</comment>
<comment type="similarity">
    <text evidence="5">Belongs to the nitrobindin family.</text>
</comment>
<protein>
    <recommendedName>
        <fullName evidence="5">Peroxynitrite isomerase</fullName>
        <ecNumber evidence="5">5.99.-.-</ecNumber>
    </recommendedName>
    <alternativeName>
        <fullName evidence="5">Ferric nitrobindin</fullName>
        <shortName evidence="5">Nb(III)</shortName>
    </alternativeName>
</protein>
<dbReference type="InterPro" id="IPR012674">
    <property type="entry name" value="Calycin"/>
</dbReference>
<evidence type="ECO:0000256" key="4">
    <source>
        <dbReference type="ARBA" id="ARBA00023235"/>
    </source>
</evidence>
<feature type="short sequence motif" description="GXWXGXG" evidence="5">
    <location>
        <begin position="24"/>
        <end position="30"/>
    </location>
</feature>
<dbReference type="Proteomes" id="UP001635816">
    <property type="component" value="Unassembled WGS sequence"/>
</dbReference>
<keyword evidence="2 5" id="KW-0479">Metal-binding</keyword>
<feature type="binding site" evidence="5">
    <location>
        <position position="127"/>
    </location>
    <ligand>
        <name>heme b</name>
        <dbReference type="ChEBI" id="CHEBI:60344"/>
    </ligand>
</feature>
<dbReference type="InterPro" id="IPR045165">
    <property type="entry name" value="Nitrobindin"/>
</dbReference>
<keyword evidence="3 5" id="KW-0408">Iron</keyword>
<dbReference type="Gene3D" id="2.40.128.20">
    <property type="match status" value="1"/>
</dbReference>
<dbReference type="PANTHER" id="PTHR15854">
    <property type="entry name" value="THAP4 PROTEIN"/>
    <property type="match status" value="1"/>
</dbReference>
<reference evidence="7 8" key="1">
    <citation type="submission" date="2024-12" db="EMBL/GenBank/DDBJ databases">
        <title>The coexistence of Mycolicibacterium septicum and Mycolicibacterium nivoides in clinical samples.</title>
        <authorList>
            <person name="Wang C."/>
            <person name="Feng Y."/>
            <person name="Zong Z."/>
        </authorList>
    </citation>
    <scope>NUCLEOTIDE SEQUENCE [LARGE SCALE GENOMIC DNA]</scope>
    <source>
        <strain evidence="7 8">120309</strain>
    </source>
</reference>
<dbReference type="RefSeq" id="WP_409543709.1">
    <property type="nucleotide sequence ID" value="NZ_JBKBDD010000005.1"/>
</dbReference>
<dbReference type="PANTHER" id="PTHR15854:SF4">
    <property type="entry name" value="PEROXYNITRITE ISOMERASE THAP4"/>
    <property type="match status" value="1"/>
</dbReference>
<dbReference type="NCBIfam" id="NF045819">
    <property type="entry name" value="PeroxynitIsom"/>
    <property type="match status" value="1"/>
</dbReference>
<proteinExistence type="inferred from homology"/>
<dbReference type="GO" id="GO:0016853">
    <property type="term" value="F:isomerase activity"/>
    <property type="evidence" value="ECO:0007669"/>
    <property type="project" value="UniProtKB-KW"/>
</dbReference>
<evidence type="ECO:0000256" key="1">
    <source>
        <dbReference type="ARBA" id="ARBA00022617"/>
    </source>
</evidence>
<dbReference type="EC" id="5.99.-.-" evidence="5"/>
<evidence type="ECO:0000256" key="2">
    <source>
        <dbReference type="ARBA" id="ARBA00022723"/>
    </source>
</evidence>
<dbReference type="InterPro" id="IPR022939">
    <property type="entry name" value="Nb(III)_bact/plant"/>
</dbReference>
<keyword evidence="4 5" id="KW-0413">Isomerase</keyword>
<dbReference type="EMBL" id="JBKBDD010000005">
    <property type="protein sequence ID" value="MFN6544577.1"/>
    <property type="molecule type" value="Genomic_DNA"/>
</dbReference>
<comment type="caution">
    <text evidence="7">The sequence shown here is derived from an EMBL/GenBank/DDBJ whole genome shotgun (WGS) entry which is preliminary data.</text>
</comment>
<name>A0ABW9LCK9_9MYCO</name>
<feature type="binding site" description="axial binding residue" evidence="5">
    <location>
        <position position="159"/>
    </location>
    <ligand>
        <name>heme b</name>
        <dbReference type="ChEBI" id="CHEBI:60344"/>
    </ligand>
    <ligandPart>
        <name>Fe</name>
        <dbReference type="ChEBI" id="CHEBI:18248"/>
    </ligandPart>
</feature>
<dbReference type="HAMAP" id="MF_01297">
    <property type="entry name" value="nitrobindin"/>
    <property type="match status" value="1"/>
</dbReference>
<evidence type="ECO:0000313" key="8">
    <source>
        <dbReference type="Proteomes" id="UP001635816"/>
    </source>
</evidence>
<comment type="pathway">
    <text evidence="5">Nitrogen metabolism.</text>
</comment>
<comment type="domain">
    <text evidence="5">Forms a 10-stranded antiparallel beta-barrel structure able to accommodate a hydrophobic ligand in its interior. In fact, this fold hosts the heme group, which is located in a wide surface cleft.</text>
</comment>
<dbReference type="SUPFAM" id="SSF50814">
    <property type="entry name" value="Lipocalins"/>
    <property type="match status" value="1"/>
</dbReference>
<sequence>MPPPYPVVVPDLHPNLTVLAPLLGTWAGPGAGEYPTIESFEYLEEITFGHVGKPFLTYSQRTRARDDGRPLHAETGYLRVPAPGRVEWVLAHPTGITEIQEGTVRAVDGSIDLELAATTIGLTASAKNVAALSRSVRVVGDQLTYNLQMGAVGQPLQHHLSATLTRKSE</sequence>
<dbReference type="InterPro" id="IPR014878">
    <property type="entry name" value="THAP4-like_heme-bd"/>
</dbReference>
<organism evidence="7 8">
    <name type="scientific">Mycolicibacterium nivoides</name>
    <dbReference type="NCBI Taxonomy" id="2487344"/>
    <lineage>
        <taxon>Bacteria</taxon>
        <taxon>Bacillati</taxon>
        <taxon>Actinomycetota</taxon>
        <taxon>Actinomycetes</taxon>
        <taxon>Mycobacteriales</taxon>
        <taxon>Mycobacteriaceae</taxon>
        <taxon>Mycolicibacterium</taxon>
    </lineage>
</organism>
<dbReference type="CDD" id="cd07828">
    <property type="entry name" value="lipocalin_heme-bd-THAP4-like"/>
    <property type="match status" value="1"/>
</dbReference>
<evidence type="ECO:0000256" key="3">
    <source>
        <dbReference type="ARBA" id="ARBA00023004"/>
    </source>
</evidence>
<gene>
    <name evidence="7" type="ORF">ACK4CT_15395</name>
</gene>
<comment type="cofactor">
    <cofactor evidence="5">
        <name>heme b</name>
        <dbReference type="ChEBI" id="CHEBI:60344"/>
    </cofactor>
    <text evidence="5">Binds 1 heme b group per subunit, that coordinates a highly solvent-exposed Fe(III) atom.</text>
</comment>
<evidence type="ECO:0000259" key="6">
    <source>
        <dbReference type="Pfam" id="PF08768"/>
    </source>
</evidence>
<feature type="domain" description="THAP4-like heme-binding" evidence="6">
    <location>
        <begin position="16"/>
        <end position="166"/>
    </location>
</feature>
<accession>A0ABW9LCK9</accession>
<evidence type="ECO:0000313" key="7">
    <source>
        <dbReference type="EMBL" id="MFN6544577.1"/>
    </source>
</evidence>
<feature type="binding site" evidence="5">
    <location>
        <position position="36"/>
    </location>
    <ligand>
        <name>heme b</name>
        <dbReference type="ChEBI" id="CHEBI:60344"/>
    </ligand>
</feature>
<dbReference type="Pfam" id="PF08768">
    <property type="entry name" value="THAP4_heme-bd"/>
    <property type="match status" value="1"/>
</dbReference>
<comment type="function">
    <text evidence="5">Heme-binding protein able to scavenge peroxynitrite and to protect free L-tyrosine against peroxynitrite-mediated nitration, by acting as a peroxynitrite isomerase that converts peroxynitrite to nitrate. Therefore, this protein likely plays a role in peroxynitrite sensing and in the detoxification of reactive nitrogen and oxygen species (RNS and ROS, respectively). Is able to bind nitric oxide (NO) in vitro, but may act as a sensor of peroxynitrite levels in vivo.</text>
</comment>